<dbReference type="STRING" id="685588.A0A067T2S3"/>
<dbReference type="InterPro" id="IPR011990">
    <property type="entry name" value="TPR-like_helical_dom_sf"/>
</dbReference>
<gene>
    <name evidence="2" type="ORF">GALMADRAFT_123687</name>
</gene>
<dbReference type="SUPFAM" id="SSF48452">
    <property type="entry name" value="TPR-like"/>
    <property type="match status" value="2"/>
</dbReference>
<dbReference type="PANTHER" id="PTHR10098">
    <property type="entry name" value="RAPSYN-RELATED"/>
    <property type="match status" value="1"/>
</dbReference>
<feature type="domain" description="CHAT" evidence="1">
    <location>
        <begin position="831"/>
        <end position="1128"/>
    </location>
</feature>
<dbReference type="Gene3D" id="1.25.40.10">
    <property type="entry name" value="Tetratricopeptide repeat domain"/>
    <property type="match status" value="2"/>
</dbReference>
<dbReference type="EMBL" id="KL142383">
    <property type="protein sequence ID" value="KDR74249.1"/>
    <property type="molecule type" value="Genomic_DNA"/>
</dbReference>
<keyword evidence="3" id="KW-1185">Reference proteome</keyword>
<dbReference type="Pfam" id="PF12770">
    <property type="entry name" value="CHAT"/>
    <property type="match status" value="1"/>
</dbReference>
<accession>A0A067T2S3</accession>
<protein>
    <recommendedName>
        <fullName evidence="1">CHAT domain-containing protein</fullName>
    </recommendedName>
</protein>
<sequence>MDPNLQEASIQTIRVQPLKDVERPVDTASRGGQILWDIFVECIPRRNIEQATGLMITAPLTEKGSGMLRLERVGSTMWRYEPDIDLVPDRDELSLSVWNAEGDLMGELLLTGEVLKSFRDCPPVYDRFMRRLHPTKGGYDVKIFFAIGCANVIERLIDLGAQYHRSIASNPNPDIADITEAVAVYQKLADLVPKGDDMMPGVQFNLGNSLLRRFKCTQKDIMDISSAILSFREAARLRPNEPKFRNMLGLSLSLRFMHTEKFEDISEAILSYQKAIDLVPNPQHPGLPGIFNNLGTSLLSQFKYTGDLKDLSEGIGTFQTAVHRTPEDDPSLPGRLANLGHSLSTRLEQTGDLKDGSGAISTLEQAVLLTPENHPDLPRWFNLLAVAYLRRNHWRQSLADVTAALRTYDKAFPLIPEDHGDMSKFLNNYGNALLQCYEITEKRTYLDMALETFKVAASVTPDEHTAHRCVVLFNLGNIFLQRFQCDKIPEDLFEAMSIHEQVVESTPNGHAELTNRLTQLGTSYLHRSEITGSKSDLEKAISLYRQASTHATGGPSSRLESAKLWAMHSRKLQDPSESIAAYTTAIELLSRVAGVEKTIRMRHATLIDISDLSTTAAAFAISLGHTDRALEWLEQGRCIVWNQINNLRTPLEDLELHDARLASDVLRVSKALEHAGSRIELSTAGPEPTMDRKMSIQAEATEHIKLAQEWDKLLKTVRNIDIPKFRNFLRPPQCASLLGRLKDGPVVVINVHAERCDALALVPETCTVLHIPLDVFSHVQANIFRSDLYLHLSSLGLRDRSSLAKEEEEENTESNTRGMREEIATDMHGILQRLWIQVVKPILSGLNILDPLSVPSRIWWCPTGPLAFLPLHAAGVYPKDDGSKPDPGSCISDFAISSYVPTVTAFLKGSEVSSNSDNTHCRLLLISQPETPGLSRLPGTVRETVAIQKKMKEYDSIHCLSLTGESATTLRVMQEMESHSCVHLACHAVQDLSNPLKSGFCLNDGRLELSKIITKQIPHSDFAFLSACQTSSGDAKLSEEAVHLAAAMLAAGYQGVVATMWSIKDSYGQQVAEDFYSKLLSAHGKEKKVLLSSAGAASALHSAIQHLRQKIGYSRSALFSWVPYIHLGV</sequence>
<name>A0A067T2S3_GALM3</name>
<organism evidence="2 3">
    <name type="scientific">Galerina marginata (strain CBS 339.88)</name>
    <dbReference type="NCBI Taxonomy" id="685588"/>
    <lineage>
        <taxon>Eukaryota</taxon>
        <taxon>Fungi</taxon>
        <taxon>Dikarya</taxon>
        <taxon>Basidiomycota</taxon>
        <taxon>Agaricomycotina</taxon>
        <taxon>Agaricomycetes</taxon>
        <taxon>Agaricomycetidae</taxon>
        <taxon>Agaricales</taxon>
        <taxon>Agaricineae</taxon>
        <taxon>Strophariaceae</taxon>
        <taxon>Galerina</taxon>
    </lineage>
</organism>
<evidence type="ECO:0000259" key="1">
    <source>
        <dbReference type="Pfam" id="PF12770"/>
    </source>
</evidence>
<dbReference type="HOGENOM" id="CLU_001305_0_1_1"/>
<proteinExistence type="predicted"/>
<dbReference type="OrthoDB" id="9991317at2759"/>
<evidence type="ECO:0000313" key="3">
    <source>
        <dbReference type="Proteomes" id="UP000027222"/>
    </source>
</evidence>
<reference evidence="3" key="1">
    <citation type="journal article" date="2014" name="Proc. Natl. Acad. Sci. U.S.A.">
        <title>Extensive sampling of basidiomycete genomes demonstrates inadequacy of the white-rot/brown-rot paradigm for wood decay fungi.</title>
        <authorList>
            <person name="Riley R."/>
            <person name="Salamov A.A."/>
            <person name="Brown D.W."/>
            <person name="Nagy L.G."/>
            <person name="Floudas D."/>
            <person name="Held B.W."/>
            <person name="Levasseur A."/>
            <person name="Lombard V."/>
            <person name="Morin E."/>
            <person name="Otillar R."/>
            <person name="Lindquist E.A."/>
            <person name="Sun H."/>
            <person name="LaButti K.M."/>
            <person name="Schmutz J."/>
            <person name="Jabbour D."/>
            <person name="Luo H."/>
            <person name="Baker S.E."/>
            <person name="Pisabarro A.G."/>
            <person name="Walton J.D."/>
            <person name="Blanchette R.A."/>
            <person name="Henrissat B."/>
            <person name="Martin F."/>
            <person name="Cullen D."/>
            <person name="Hibbett D.S."/>
            <person name="Grigoriev I.V."/>
        </authorList>
    </citation>
    <scope>NUCLEOTIDE SEQUENCE [LARGE SCALE GENOMIC DNA]</scope>
    <source>
        <strain evidence="3">CBS 339.88</strain>
    </source>
</reference>
<dbReference type="InterPro" id="IPR024983">
    <property type="entry name" value="CHAT_dom"/>
</dbReference>
<dbReference type="PANTHER" id="PTHR10098:SF108">
    <property type="entry name" value="TETRATRICOPEPTIDE REPEAT PROTEIN 28"/>
    <property type="match status" value="1"/>
</dbReference>
<evidence type="ECO:0000313" key="2">
    <source>
        <dbReference type="EMBL" id="KDR74249.1"/>
    </source>
</evidence>
<dbReference type="AlphaFoldDB" id="A0A067T2S3"/>
<dbReference type="Proteomes" id="UP000027222">
    <property type="component" value="Unassembled WGS sequence"/>
</dbReference>